<feature type="transmembrane region" description="Helical" evidence="8">
    <location>
        <begin position="191"/>
        <end position="209"/>
    </location>
</feature>
<dbReference type="STRING" id="1348253.LK09_07295"/>
<evidence type="ECO:0000256" key="4">
    <source>
        <dbReference type="ARBA" id="ARBA00022746"/>
    </source>
</evidence>
<dbReference type="Pfam" id="PF01040">
    <property type="entry name" value="UbiA"/>
    <property type="match status" value="1"/>
</dbReference>
<name>A0A0B2AAG1_9MICO</name>
<comment type="pathway">
    <text evidence="2">Carotenoid biosynthesis.</text>
</comment>
<evidence type="ECO:0000313" key="9">
    <source>
        <dbReference type="EMBL" id="KHK98723.1"/>
    </source>
</evidence>
<evidence type="ECO:0000256" key="2">
    <source>
        <dbReference type="ARBA" id="ARBA00004829"/>
    </source>
</evidence>
<dbReference type="InterPro" id="IPR000537">
    <property type="entry name" value="UbiA_prenyltransferase"/>
</dbReference>
<evidence type="ECO:0000256" key="7">
    <source>
        <dbReference type="ARBA" id="ARBA00023235"/>
    </source>
</evidence>
<evidence type="ECO:0000256" key="6">
    <source>
        <dbReference type="ARBA" id="ARBA00023136"/>
    </source>
</evidence>
<comment type="subcellular location">
    <subcellularLocation>
        <location evidence="1">Membrane</location>
        <topology evidence="1">Multi-pass membrane protein</topology>
    </subcellularLocation>
</comment>
<dbReference type="InterPro" id="IPR017825">
    <property type="entry name" value="Lycopene_cyclase_dom"/>
</dbReference>
<keyword evidence="10" id="KW-1185">Reference proteome</keyword>
<organism evidence="9 10">
    <name type="scientific">Microbacterium mangrovi</name>
    <dbReference type="NCBI Taxonomy" id="1348253"/>
    <lineage>
        <taxon>Bacteria</taxon>
        <taxon>Bacillati</taxon>
        <taxon>Actinomycetota</taxon>
        <taxon>Actinomycetes</taxon>
        <taxon>Micrococcales</taxon>
        <taxon>Microbacteriaceae</taxon>
        <taxon>Microbacterium</taxon>
    </lineage>
</organism>
<sequence length="394" mass="41391">MTDAALTVGFLACAAVLAAVVRRATGPGGVRWAAVGVAGLGLGVLTAAFDSLMIGAGLFDYAPALISGIRIGAAPVEDFGYPVAAVVLLPPLWALLTKTDGIRAGDLLRHAFVASRPVSWINTAFPFGAAMLLTTGRVDWVLAVGALYYLIPYNLAMYGINDVFDYASDLANPRKGGIEGALLPPRLHRPLLWLVAAVNVPFLIVLVAVGGPASWAAIAVSTFAVVAYSVPGLRFKERPVLDSITSSTHFVSPAVVGLTLAGASFDAATVTVLAAFFLWGMAAHAFGAVQDIQPDRDAGIGSIATFFGAARTVRLALVLWVASGLLMLTTPWPGPLAAILAVPYIVNCAPYFRVSEAAAETTNRAWRRFLWINYVTGFLATMIMILAWASSRGM</sequence>
<accession>A0A0B2AAG1</accession>
<feature type="transmembrane region" description="Helical" evidence="8">
    <location>
        <begin position="299"/>
        <end position="322"/>
    </location>
</feature>
<dbReference type="RefSeq" id="WP_039397519.1">
    <property type="nucleotide sequence ID" value="NZ_JTDK01000006.1"/>
</dbReference>
<dbReference type="InterPro" id="IPR044878">
    <property type="entry name" value="UbiA_sf"/>
</dbReference>
<reference evidence="9 10" key="1">
    <citation type="submission" date="2014-11" db="EMBL/GenBank/DDBJ databases">
        <title>Genome sequence of Microbacterium mangrovi MUSC 115(T).</title>
        <authorList>
            <person name="Lee L.-H."/>
        </authorList>
    </citation>
    <scope>NUCLEOTIDE SEQUENCE [LARGE SCALE GENOMIC DNA]</scope>
    <source>
        <strain evidence="9 10">MUSC 115</strain>
    </source>
</reference>
<dbReference type="GO" id="GO:0016117">
    <property type="term" value="P:carotenoid biosynthetic process"/>
    <property type="evidence" value="ECO:0007669"/>
    <property type="project" value="UniProtKB-KW"/>
</dbReference>
<feature type="transmembrane region" description="Helical" evidence="8">
    <location>
        <begin position="254"/>
        <end position="279"/>
    </location>
</feature>
<keyword evidence="6 8" id="KW-0472">Membrane</keyword>
<feature type="transmembrane region" description="Helical" evidence="8">
    <location>
        <begin position="215"/>
        <end position="233"/>
    </location>
</feature>
<feature type="transmembrane region" description="Helical" evidence="8">
    <location>
        <begin position="372"/>
        <end position="389"/>
    </location>
</feature>
<dbReference type="Gene3D" id="1.20.120.1780">
    <property type="entry name" value="UbiA prenyltransferase"/>
    <property type="match status" value="1"/>
</dbReference>
<dbReference type="GO" id="GO:0045436">
    <property type="term" value="F:lycopene beta cyclase activity"/>
    <property type="evidence" value="ECO:0007669"/>
    <property type="project" value="UniProtKB-ARBA"/>
</dbReference>
<dbReference type="OrthoDB" id="1416782at2"/>
<evidence type="ECO:0000256" key="5">
    <source>
        <dbReference type="ARBA" id="ARBA00022989"/>
    </source>
</evidence>
<evidence type="ECO:0000256" key="1">
    <source>
        <dbReference type="ARBA" id="ARBA00004141"/>
    </source>
</evidence>
<feature type="transmembrane region" description="Helical" evidence="8">
    <location>
        <begin position="140"/>
        <end position="160"/>
    </location>
</feature>
<keyword evidence="9" id="KW-0808">Transferase</keyword>
<dbReference type="AlphaFoldDB" id="A0A0B2AAG1"/>
<dbReference type="CDD" id="cd13966">
    <property type="entry name" value="PT_UbiA_4"/>
    <property type="match status" value="1"/>
</dbReference>
<dbReference type="GO" id="GO:0016020">
    <property type="term" value="C:membrane"/>
    <property type="evidence" value="ECO:0007669"/>
    <property type="project" value="UniProtKB-SubCell"/>
</dbReference>
<protein>
    <submittedName>
        <fullName evidence="9">Prenyltransferase</fullName>
    </submittedName>
</protein>
<keyword evidence="4" id="KW-0125">Carotenoid biosynthesis</keyword>
<gene>
    <name evidence="9" type="ORF">LK09_07295</name>
</gene>
<dbReference type="EMBL" id="JTDK01000006">
    <property type="protein sequence ID" value="KHK98723.1"/>
    <property type="molecule type" value="Genomic_DNA"/>
</dbReference>
<dbReference type="NCBIfam" id="TIGR03462">
    <property type="entry name" value="CarR_dom_SF"/>
    <property type="match status" value="1"/>
</dbReference>
<proteinExistence type="predicted"/>
<feature type="transmembrane region" description="Helical" evidence="8">
    <location>
        <begin position="334"/>
        <end position="352"/>
    </location>
</feature>
<feature type="transmembrane region" description="Helical" evidence="8">
    <location>
        <begin position="79"/>
        <end position="96"/>
    </location>
</feature>
<dbReference type="GO" id="GO:0016765">
    <property type="term" value="F:transferase activity, transferring alkyl or aryl (other than methyl) groups"/>
    <property type="evidence" value="ECO:0007669"/>
    <property type="project" value="InterPro"/>
</dbReference>
<dbReference type="Gene3D" id="1.10.357.140">
    <property type="entry name" value="UbiA prenyltransferase"/>
    <property type="match status" value="1"/>
</dbReference>
<evidence type="ECO:0000256" key="8">
    <source>
        <dbReference type="SAM" id="Phobius"/>
    </source>
</evidence>
<evidence type="ECO:0000313" key="10">
    <source>
        <dbReference type="Proteomes" id="UP000031030"/>
    </source>
</evidence>
<keyword evidence="7" id="KW-0413">Isomerase</keyword>
<evidence type="ECO:0000256" key="3">
    <source>
        <dbReference type="ARBA" id="ARBA00022692"/>
    </source>
</evidence>
<keyword evidence="3 8" id="KW-0812">Transmembrane</keyword>
<keyword evidence="5 8" id="KW-1133">Transmembrane helix</keyword>
<feature type="transmembrane region" description="Helical" evidence="8">
    <location>
        <begin position="28"/>
        <end position="45"/>
    </location>
</feature>
<comment type="caution">
    <text evidence="9">The sequence shown here is derived from an EMBL/GenBank/DDBJ whole genome shotgun (WGS) entry which is preliminary data.</text>
</comment>
<dbReference type="NCBIfam" id="NF009608">
    <property type="entry name" value="PRK13105.1"/>
    <property type="match status" value="1"/>
</dbReference>
<dbReference type="GO" id="GO:0016872">
    <property type="term" value="F:intramolecular lyase activity"/>
    <property type="evidence" value="ECO:0007669"/>
    <property type="project" value="InterPro"/>
</dbReference>
<dbReference type="Proteomes" id="UP000031030">
    <property type="component" value="Unassembled WGS sequence"/>
</dbReference>